<proteinExistence type="predicted"/>
<name>A0A8J2UHZ5_9BACT</name>
<keyword evidence="4" id="KW-1185">Reference proteome</keyword>
<dbReference type="NCBIfam" id="TIGR02646">
    <property type="entry name" value="retron system putative HNH endonuclease"/>
    <property type="match status" value="1"/>
</dbReference>
<dbReference type="Proteomes" id="UP000607559">
    <property type="component" value="Unassembled WGS sequence"/>
</dbReference>
<dbReference type="AlphaFoldDB" id="A0A8J2UHZ5"/>
<dbReference type="InterPro" id="IPR003615">
    <property type="entry name" value="HNH_nuc"/>
</dbReference>
<accession>A0A8J2UHZ5</accession>
<organism evidence="3 4">
    <name type="scientific">Puia dinghuensis</name>
    <dbReference type="NCBI Taxonomy" id="1792502"/>
    <lineage>
        <taxon>Bacteria</taxon>
        <taxon>Pseudomonadati</taxon>
        <taxon>Bacteroidota</taxon>
        <taxon>Chitinophagia</taxon>
        <taxon>Chitinophagales</taxon>
        <taxon>Chitinophagaceae</taxon>
        <taxon>Puia</taxon>
    </lineage>
</organism>
<reference evidence="3" key="2">
    <citation type="submission" date="2020-09" db="EMBL/GenBank/DDBJ databases">
        <authorList>
            <person name="Sun Q."/>
            <person name="Zhou Y."/>
        </authorList>
    </citation>
    <scope>NUCLEOTIDE SEQUENCE</scope>
    <source>
        <strain evidence="3">CGMCC 1.15448</strain>
    </source>
</reference>
<dbReference type="EMBL" id="BMJC01000005">
    <property type="protein sequence ID" value="GGB19624.1"/>
    <property type="molecule type" value="Genomic_DNA"/>
</dbReference>
<dbReference type="CDD" id="cd00085">
    <property type="entry name" value="HNHc"/>
    <property type="match status" value="1"/>
</dbReference>
<evidence type="ECO:0000259" key="2">
    <source>
        <dbReference type="SMART" id="SM00507"/>
    </source>
</evidence>
<evidence type="ECO:0000313" key="3">
    <source>
        <dbReference type="EMBL" id="GGB19624.1"/>
    </source>
</evidence>
<dbReference type="SMART" id="SM00507">
    <property type="entry name" value="HNHc"/>
    <property type="match status" value="1"/>
</dbReference>
<reference evidence="3" key="1">
    <citation type="journal article" date="2014" name="Int. J. Syst. Evol. Microbiol.">
        <title>Complete genome sequence of Corynebacterium casei LMG S-19264T (=DSM 44701T), isolated from a smear-ripened cheese.</title>
        <authorList>
            <consortium name="US DOE Joint Genome Institute (JGI-PGF)"/>
            <person name="Walter F."/>
            <person name="Albersmeier A."/>
            <person name="Kalinowski J."/>
            <person name="Ruckert C."/>
        </authorList>
    </citation>
    <scope>NUCLEOTIDE SEQUENCE</scope>
    <source>
        <strain evidence="3">CGMCC 1.15448</strain>
    </source>
</reference>
<feature type="compositionally biased region" description="Basic and acidic residues" evidence="1">
    <location>
        <begin position="1"/>
        <end position="11"/>
    </location>
</feature>
<dbReference type="RefSeq" id="WP_188936770.1">
    <property type="nucleotide sequence ID" value="NZ_BMJC01000005.1"/>
</dbReference>
<sequence>MIKVNRSECPEILKTGLSPESKGQAETRQNIESGSRSYKVYADKTVRKALKAMFHGKCAYCESQITAIYSGDIEHFRPKGGGYYWLAADWENLLFACPFCNQTHTHELAGKEATKEVVQGKRGQFPLVTEAHRLNDDHALLFFSTGNAYKTAFEAEESMRLLVRPCTDANTERYFKYNDQGVIMVGDGLSATDEKRAATSIRVYALQRLGLVLAREAKVIQVKAQIRRVEEAVEQFNAHFDDSEEERTWYEGLLREEMEALNRFRDAGQEYAGLARYIIRQYFSAAGLG</sequence>
<gene>
    <name evidence="3" type="ORF">GCM10011511_49200</name>
</gene>
<comment type="caution">
    <text evidence="3">The sequence shown here is derived from an EMBL/GenBank/DDBJ whole genome shotgun (WGS) entry which is preliminary data.</text>
</comment>
<feature type="region of interest" description="Disordered" evidence="1">
    <location>
        <begin position="1"/>
        <end position="31"/>
    </location>
</feature>
<feature type="domain" description="HNH nuclease" evidence="2">
    <location>
        <begin position="45"/>
        <end position="102"/>
    </location>
</feature>
<evidence type="ECO:0000256" key="1">
    <source>
        <dbReference type="SAM" id="MobiDB-lite"/>
    </source>
</evidence>
<dbReference type="Gene3D" id="1.10.30.50">
    <property type="match status" value="1"/>
</dbReference>
<dbReference type="InterPro" id="IPR013467">
    <property type="entry name" value="HNH78-like"/>
</dbReference>
<evidence type="ECO:0000313" key="4">
    <source>
        <dbReference type="Proteomes" id="UP000607559"/>
    </source>
</evidence>
<protein>
    <recommendedName>
        <fullName evidence="2">HNH nuclease domain-containing protein</fullName>
    </recommendedName>
</protein>